<evidence type="ECO:0000313" key="2">
    <source>
        <dbReference type="Proteomes" id="UP000663870"/>
    </source>
</evidence>
<dbReference type="AlphaFoldDB" id="A0A815FQN4"/>
<evidence type="ECO:0000313" key="1">
    <source>
        <dbReference type="EMBL" id="CAF1329045.1"/>
    </source>
</evidence>
<sequence length="791" mass="92786">MVFMFLQTTSGIKYWNFFIDSMRLLQLRYSSRSNRIDISYLNFIYKYYSQHHEFRSITIDCGDTRMPDSNTPDSIWFQMAINAMHQLRIYWLPRYLSQLPLSSQLKKKPSTNESNSKPFDNIINTSSENVIVTSVNHRSQTNSIINKEPNLVKFTLDNISYLDYNPRQYIHIQSSEQDDFQQDFEELNQSNHNNQTDANIKLKFEVPSYALSDRSIEDYATDANIELFYRILVSDSLAGSPFLEYMSETIPKTDIISLQTCMHCITDAEVLLSIPTGKYKERILKQFISRYFEVTTAEVLPSQIFDNIEEQRNELIKELIRQNNNQYFLLWKILLKITKGKILNINLIIDDLHHILPLVNFDTLLINQQNTKETDLKQTYSNETEIFSRKYLITCNEQQNDLLKSLIKNQFYTTEKQINTDEQCEFQTGERFRPLTNNELEQELRRLYTKFEEKTIETILGKSFDASIIPHQTNISTFIGNRLSHSKTNQTLISNEYSKLDTIETFTLDIINSARDIFEIDCFISNIMNESLNLIQTNPLLKSIKSNSSSSSSSSSSSISDDILMTNSSSIITYPEIITNDINTNAFISLNSSEINFITLKKIPSLIGSYFINSPIITNDNFISQIEHTFINNSIDSLDNFQLSNIIKLNKSSMINIKHIDKQENFFHETIQITHEDKCNEIKNFIIEKKFSYFQNNNEQKQLIKFIQNEINNYQWPLHEYIGIQGQRSWHALKLAIDISNFDNEFILNYHNDFDWISIDNNYGSFNQRTYLIIRNFQQRIEKIKSIQSYR</sequence>
<gene>
    <name evidence="1" type="ORF">JXQ802_LOCUS30960</name>
</gene>
<accession>A0A815FQN4</accession>
<reference evidence="1" key="1">
    <citation type="submission" date="2021-02" db="EMBL/GenBank/DDBJ databases">
        <authorList>
            <person name="Nowell W R."/>
        </authorList>
    </citation>
    <scope>NUCLEOTIDE SEQUENCE</scope>
</reference>
<name>A0A815FQN4_9BILA</name>
<organism evidence="1 2">
    <name type="scientific">Rotaria sordida</name>
    <dbReference type="NCBI Taxonomy" id="392033"/>
    <lineage>
        <taxon>Eukaryota</taxon>
        <taxon>Metazoa</taxon>
        <taxon>Spiralia</taxon>
        <taxon>Gnathifera</taxon>
        <taxon>Rotifera</taxon>
        <taxon>Eurotatoria</taxon>
        <taxon>Bdelloidea</taxon>
        <taxon>Philodinida</taxon>
        <taxon>Philodinidae</taxon>
        <taxon>Rotaria</taxon>
    </lineage>
</organism>
<comment type="caution">
    <text evidence="1">The sequence shown here is derived from an EMBL/GenBank/DDBJ whole genome shotgun (WGS) entry which is preliminary data.</text>
</comment>
<proteinExistence type="predicted"/>
<dbReference type="Proteomes" id="UP000663870">
    <property type="component" value="Unassembled WGS sequence"/>
</dbReference>
<protein>
    <submittedName>
        <fullName evidence="1">Uncharacterized protein</fullName>
    </submittedName>
</protein>
<dbReference type="EMBL" id="CAJNOL010001284">
    <property type="protein sequence ID" value="CAF1329045.1"/>
    <property type="molecule type" value="Genomic_DNA"/>
</dbReference>
<keyword evidence="2" id="KW-1185">Reference proteome</keyword>